<keyword evidence="5" id="KW-0819">tRNA processing</keyword>
<dbReference type="PATRIC" id="fig|1331060.3.peg.4657"/>
<dbReference type="eggNOG" id="COG0565">
    <property type="taxonomic scope" value="Bacteria"/>
</dbReference>
<dbReference type="Gene3D" id="3.40.1280.10">
    <property type="match status" value="1"/>
</dbReference>
<comment type="function">
    <text evidence="5">Catalyzes the formation of 2'O-methylated cytidine (Cm32) or 2'O-methylated uridine (Um32) at position 32 in tRNA.</text>
</comment>
<organism evidence="8 9">
    <name type="scientific">Sphingobium lactosutens DS20</name>
    <dbReference type="NCBI Taxonomy" id="1331060"/>
    <lineage>
        <taxon>Bacteria</taxon>
        <taxon>Pseudomonadati</taxon>
        <taxon>Pseudomonadota</taxon>
        <taxon>Alphaproteobacteria</taxon>
        <taxon>Sphingomonadales</taxon>
        <taxon>Sphingomonadaceae</taxon>
        <taxon>Sphingobium</taxon>
    </lineage>
</organism>
<evidence type="ECO:0000256" key="4">
    <source>
        <dbReference type="ARBA" id="ARBA00022691"/>
    </source>
</evidence>
<comment type="similarity">
    <text evidence="1">Belongs to the class IV-like SAM-binding methyltransferase superfamily. RNA methyltransferase TrmH family.</text>
</comment>
<reference evidence="8 9" key="1">
    <citation type="journal article" date="2013" name="Genome Announc.">
        <title>Draft Genome Sequence of Sphingobium lactosutens Strain DS20T, Isolated from a Hexachlorocyclohexane Dumpsite.</title>
        <authorList>
            <person name="Kumar R."/>
            <person name="Dwivedi V."/>
            <person name="Negi V."/>
            <person name="Khurana J.P."/>
            <person name="Lal R."/>
        </authorList>
    </citation>
    <scope>NUCLEOTIDE SEQUENCE [LARGE SCALE GENOMIC DNA]</scope>
    <source>
        <strain evidence="8 9">DS20</strain>
    </source>
</reference>
<dbReference type="RefSeq" id="WP_021228257.1">
    <property type="nucleotide sequence ID" value="NZ_ATDP01000107.1"/>
</dbReference>
<dbReference type="Gene3D" id="3.40.1440.10">
    <property type="entry name" value="GIY-YIG endonuclease"/>
    <property type="match status" value="1"/>
</dbReference>
<dbReference type="CDD" id="cd18093">
    <property type="entry name" value="SpoU-like_TrmJ"/>
    <property type="match status" value="1"/>
</dbReference>
<comment type="caution">
    <text evidence="8">The sequence shown here is derived from an EMBL/GenBank/DDBJ whole genome shotgun (WGS) entry which is preliminary data.</text>
</comment>
<evidence type="ECO:0000313" key="8">
    <source>
        <dbReference type="EMBL" id="EQB11471.1"/>
    </source>
</evidence>
<dbReference type="EMBL" id="ATDP01000107">
    <property type="protein sequence ID" value="EQB11471.1"/>
    <property type="molecule type" value="Genomic_DNA"/>
</dbReference>
<comment type="catalytic activity">
    <reaction evidence="5">
        <text>uridine(32) in tRNA + S-adenosyl-L-methionine = 2'-O-methyluridine(32) in tRNA + S-adenosyl-L-homocysteine + H(+)</text>
        <dbReference type="Rhea" id="RHEA:42936"/>
        <dbReference type="Rhea" id="RHEA-COMP:10107"/>
        <dbReference type="Rhea" id="RHEA-COMP:10290"/>
        <dbReference type="ChEBI" id="CHEBI:15378"/>
        <dbReference type="ChEBI" id="CHEBI:57856"/>
        <dbReference type="ChEBI" id="CHEBI:59789"/>
        <dbReference type="ChEBI" id="CHEBI:65315"/>
        <dbReference type="ChEBI" id="CHEBI:74478"/>
        <dbReference type="EC" id="2.1.1.200"/>
    </reaction>
</comment>
<dbReference type="eggNOG" id="COG2827">
    <property type="taxonomic scope" value="Bacteria"/>
</dbReference>
<keyword evidence="3" id="KW-0808">Transferase</keyword>
<dbReference type="GO" id="GO:0002128">
    <property type="term" value="P:tRNA nucleoside ribose methylation"/>
    <property type="evidence" value="ECO:0007669"/>
    <property type="project" value="TreeGrafter"/>
</dbReference>
<dbReference type="PROSITE" id="PS50164">
    <property type="entry name" value="GIY_YIG"/>
    <property type="match status" value="1"/>
</dbReference>
<dbReference type="PANTHER" id="PTHR42786:SF7">
    <property type="entry name" value="TRNA_RRNA METHYLTRANSFERASE SPOU TYPE DOMAIN-CONTAINING PROTEIN"/>
    <property type="match status" value="1"/>
</dbReference>
<gene>
    <name evidence="5" type="primary">trmJ</name>
    <name evidence="8" type="ORF">RLDS_24005</name>
</gene>
<keyword evidence="4 5" id="KW-0949">S-adenosyl-L-methionine</keyword>
<feature type="domain" description="GIY-YIG" evidence="7">
    <location>
        <begin position="1"/>
        <end position="76"/>
    </location>
</feature>
<keyword evidence="2 5" id="KW-0489">Methyltransferase</keyword>
<keyword evidence="5" id="KW-0963">Cytoplasm</keyword>
<evidence type="ECO:0000259" key="7">
    <source>
        <dbReference type="PROSITE" id="PS50164"/>
    </source>
</evidence>
<dbReference type="AlphaFoldDB" id="T0H558"/>
<evidence type="ECO:0000256" key="1">
    <source>
        <dbReference type="ARBA" id="ARBA00007228"/>
    </source>
</evidence>
<dbReference type="GO" id="GO:0160206">
    <property type="term" value="F:tRNA (cytidine(32)/uridine(32)-2'-O)-methyltransferase activity"/>
    <property type="evidence" value="ECO:0007669"/>
    <property type="project" value="UniProtKB-EC"/>
</dbReference>
<dbReference type="SUPFAM" id="SSF82771">
    <property type="entry name" value="GIY-YIG endonuclease"/>
    <property type="match status" value="1"/>
</dbReference>
<sequence length="405" mass="43900">MSFHTYMLRCADGSYYLGHTDSLDARIAQHQSGDIAGYTHSRRPVSLVWQQDFGSREEAIAAEQQIKGWSRKKKEALIDGDWGLISALARKSFDTGLRQAQPLLRTNGERGHISPAIVLVRPQMGENIGKAARSRPRVPAPLDPGSNRTEDGVAPQAQPPLRTNGDVEKAFPVIVLVRPQLGENIGKAARAMLNFGLTEMRLVSPRDGWPNPDAGPAAAGADVVLDGAQVYETLADAVADCAHVYATTVRKRGVTKPVVTPEEAAREIHGATGRSAFVFGPERSGLETDDVALARKILTVPINPDFGSLNLAQAVILCAYEWSKQASLTQPTMSDLGEPAPQEELEGMIGQLETLLDSAGYFFPPDRAPATKRTLRNLLTKPGWNHLEVRTLRGVLSALGNPRAR</sequence>
<comment type="catalytic activity">
    <reaction evidence="5">
        <text>cytidine(32) in tRNA + S-adenosyl-L-methionine = 2'-O-methylcytidine(32) in tRNA + S-adenosyl-L-homocysteine + H(+)</text>
        <dbReference type="Rhea" id="RHEA:42932"/>
        <dbReference type="Rhea" id="RHEA-COMP:10288"/>
        <dbReference type="Rhea" id="RHEA-COMP:10289"/>
        <dbReference type="ChEBI" id="CHEBI:15378"/>
        <dbReference type="ChEBI" id="CHEBI:57856"/>
        <dbReference type="ChEBI" id="CHEBI:59789"/>
        <dbReference type="ChEBI" id="CHEBI:74495"/>
        <dbReference type="ChEBI" id="CHEBI:82748"/>
        <dbReference type="EC" id="2.1.1.200"/>
    </reaction>
</comment>
<dbReference type="InterPro" id="IPR004384">
    <property type="entry name" value="RNA_MeTrfase_TrmJ/LasT"/>
</dbReference>
<dbReference type="OrthoDB" id="9806346at2"/>
<dbReference type="EC" id="2.1.1.200" evidence="5"/>
<dbReference type="InterPro" id="IPR035901">
    <property type="entry name" value="GIY-YIG_endonuc_sf"/>
</dbReference>
<evidence type="ECO:0000256" key="2">
    <source>
        <dbReference type="ARBA" id="ARBA00022603"/>
    </source>
</evidence>
<protein>
    <recommendedName>
        <fullName evidence="5">tRNA (cytidine/uridine-2'-O-)-methyltransferase TrmJ</fullName>
        <ecNumber evidence="5">2.1.1.200</ecNumber>
    </recommendedName>
    <alternativeName>
        <fullName evidence="5">tRNA (cytidine(32)/uridine(32)-2'-O)-methyltransferase</fullName>
    </alternativeName>
    <alternativeName>
        <fullName evidence="5">tRNA Cm32/Um32 methyltransferase</fullName>
    </alternativeName>
</protein>
<dbReference type="Proteomes" id="UP000015531">
    <property type="component" value="Unassembled WGS sequence"/>
</dbReference>
<evidence type="ECO:0000256" key="5">
    <source>
        <dbReference type="RuleBase" id="RU362024"/>
    </source>
</evidence>
<comment type="subcellular location">
    <subcellularLocation>
        <location evidence="5">Cytoplasm</location>
    </subcellularLocation>
</comment>
<dbReference type="PANTHER" id="PTHR42786">
    <property type="entry name" value="TRNA/RRNA METHYLTRANSFERASE"/>
    <property type="match status" value="1"/>
</dbReference>
<dbReference type="Gene3D" id="1.10.8.590">
    <property type="match status" value="1"/>
</dbReference>
<feature type="region of interest" description="Disordered" evidence="6">
    <location>
        <begin position="130"/>
        <end position="164"/>
    </location>
</feature>
<proteinExistence type="inferred from homology"/>
<dbReference type="Pfam" id="PF01541">
    <property type="entry name" value="GIY-YIG"/>
    <property type="match status" value="1"/>
</dbReference>
<comment type="subunit">
    <text evidence="5">Homodimer.</text>
</comment>
<dbReference type="GO" id="GO:0005829">
    <property type="term" value="C:cytosol"/>
    <property type="evidence" value="ECO:0007669"/>
    <property type="project" value="TreeGrafter"/>
</dbReference>
<dbReference type="InterPro" id="IPR000305">
    <property type="entry name" value="GIY-YIG_endonuc"/>
</dbReference>
<name>T0H558_9SPHN</name>
<evidence type="ECO:0000256" key="3">
    <source>
        <dbReference type="ARBA" id="ARBA00022679"/>
    </source>
</evidence>
<dbReference type="SUPFAM" id="SSF75217">
    <property type="entry name" value="alpha/beta knot"/>
    <property type="match status" value="1"/>
</dbReference>
<dbReference type="Pfam" id="PF00588">
    <property type="entry name" value="SpoU_methylase"/>
    <property type="match status" value="1"/>
</dbReference>
<dbReference type="GO" id="GO:0106339">
    <property type="term" value="F:tRNA (cytidine(32)-2'-O)-methyltransferase activity"/>
    <property type="evidence" value="ECO:0007669"/>
    <property type="project" value="RHEA"/>
</dbReference>
<accession>T0H558</accession>
<evidence type="ECO:0000256" key="6">
    <source>
        <dbReference type="SAM" id="MobiDB-lite"/>
    </source>
</evidence>
<dbReference type="InterPro" id="IPR001537">
    <property type="entry name" value="SpoU_MeTrfase"/>
</dbReference>
<dbReference type="InterPro" id="IPR029028">
    <property type="entry name" value="Alpha/beta_knot_MTases"/>
</dbReference>
<dbReference type="InterPro" id="IPR029026">
    <property type="entry name" value="tRNA_m1G_MTases_N"/>
</dbReference>
<dbReference type="CDD" id="cd10456">
    <property type="entry name" value="GIY-YIG_UPF0213"/>
    <property type="match status" value="1"/>
</dbReference>
<evidence type="ECO:0000313" key="9">
    <source>
        <dbReference type="Proteomes" id="UP000015531"/>
    </source>
</evidence>
<dbReference type="GO" id="GO:0003723">
    <property type="term" value="F:RNA binding"/>
    <property type="evidence" value="ECO:0007669"/>
    <property type="project" value="InterPro"/>
</dbReference>
<dbReference type="NCBIfam" id="TIGR00050">
    <property type="entry name" value="rRNA_methyl_1"/>
    <property type="match status" value="1"/>
</dbReference>
<keyword evidence="9" id="KW-1185">Reference proteome</keyword>